<keyword evidence="3" id="KW-1185">Reference proteome</keyword>
<dbReference type="SUPFAM" id="SSF52540">
    <property type="entry name" value="P-loop containing nucleoside triphosphate hydrolases"/>
    <property type="match status" value="1"/>
</dbReference>
<dbReference type="PIRSF" id="PIRSF009320">
    <property type="entry name" value="Nuc_binding_HP_1000"/>
    <property type="match status" value="1"/>
</dbReference>
<dbReference type="EMBL" id="JAUDDW010000035">
    <property type="protein sequence ID" value="MDM8267064.1"/>
    <property type="molecule type" value="Genomic_DNA"/>
</dbReference>
<reference evidence="3" key="1">
    <citation type="submission" date="2023-06" db="EMBL/GenBank/DDBJ databases">
        <title>Identification and characterization of horizontal gene transfer across gut microbiota members of farm animals based on homology search.</title>
        <authorList>
            <person name="Zeman M."/>
            <person name="Kubasova T."/>
            <person name="Jahodarova E."/>
            <person name="Nykrynova M."/>
            <person name="Rychlik I."/>
        </authorList>
    </citation>
    <scope>NUCLEOTIDE SEQUENCE [LARGE SCALE GENOMIC DNA]</scope>
    <source>
        <strain evidence="3">161_Gplus</strain>
    </source>
</reference>
<dbReference type="CDD" id="cd02042">
    <property type="entry name" value="ParAB_family"/>
    <property type="match status" value="1"/>
</dbReference>
<organism evidence="2 3">
    <name type="scientific">Limosilactobacillus pontis</name>
    <dbReference type="NCBI Taxonomy" id="35787"/>
    <lineage>
        <taxon>Bacteria</taxon>
        <taxon>Bacillati</taxon>
        <taxon>Bacillota</taxon>
        <taxon>Bacilli</taxon>
        <taxon>Lactobacillales</taxon>
        <taxon>Lactobacillaceae</taxon>
        <taxon>Limosilactobacillus</taxon>
    </lineage>
</organism>
<dbReference type="Proteomes" id="UP001529343">
    <property type="component" value="Unassembled WGS sequence"/>
</dbReference>
<dbReference type="InterPro" id="IPR027417">
    <property type="entry name" value="P-loop_NTPase"/>
</dbReference>
<dbReference type="RefSeq" id="WP_289586455.1">
    <property type="nucleotide sequence ID" value="NZ_JAUDDW010000035.1"/>
</dbReference>
<comment type="caution">
    <text evidence="2">The sequence shown here is derived from an EMBL/GenBank/DDBJ whole genome shotgun (WGS) entry which is preliminary data.</text>
</comment>
<dbReference type="PANTHER" id="PTHR13696:SF99">
    <property type="entry name" value="COBYRINIC ACID AC-DIAMIDE SYNTHASE"/>
    <property type="match status" value="1"/>
</dbReference>
<dbReference type="PANTHER" id="PTHR13696">
    <property type="entry name" value="P-LOOP CONTAINING NUCLEOSIDE TRIPHOSPHATE HYDROLASE"/>
    <property type="match status" value="1"/>
</dbReference>
<dbReference type="Gene3D" id="3.40.50.300">
    <property type="entry name" value="P-loop containing nucleotide triphosphate hydrolases"/>
    <property type="match status" value="1"/>
</dbReference>
<name>A0ABT7UZH5_9LACO</name>
<dbReference type="InterPro" id="IPR050678">
    <property type="entry name" value="DNA_Partitioning_ATPase"/>
</dbReference>
<proteinExistence type="predicted"/>
<evidence type="ECO:0000259" key="1">
    <source>
        <dbReference type="Pfam" id="PF13614"/>
    </source>
</evidence>
<sequence>MSTLLFYNFKGGVGKTTLSVLAADHLSRSGKRVLLIDFDQQRSATRFMEAGYGKIEVRQPLEKALHDNTLEKSIVNIDKNLDIVPGSWKISLWPTEVEKIPQPVRFTILRQAIDKVKDNYDYIIVDVPPSTSTMSTNAVFASDYVIVPVPAQRSGADALADSITYLSGLKKDYNLSFKLPGFILYLVAKNSKPNKKIAAELREKFGEAVFANEIYNRDRVQRWNDNGITHKQHDSHDRGTHAMYSLVFHEMLYRMGDEN</sequence>
<feature type="domain" description="AAA" evidence="1">
    <location>
        <begin position="3"/>
        <end position="177"/>
    </location>
</feature>
<dbReference type="Pfam" id="PF13614">
    <property type="entry name" value="AAA_31"/>
    <property type="match status" value="1"/>
</dbReference>
<dbReference type="InterPro" id="IPR025669">
    <property type="entry name" value="AAA_dom"/>
</dbReference>
<evidence type="ECO:0000313" key="2">
    <source>
        <dbReference type="EMBL" id="MDM8267064.1"/>
    </source>
</evidence>
<evidence type="ECO:0000313" key="3">
    <source>
        <dbReference type="Proteomes" id="UP001529343"/>
    </source>
</evidence>
<gene>
    <name evidence="2" type="ORF">QUW44_07890</name>
</gene>
<accession>A0ABT7UZH5</accession>
<protein>
    <submittedName>
        <fullName evidence="2">ParA family protein</fullName>
    </submittedName>
</protein>